<evidence type="ECO:0000256" key="3">
    <source>
        <dbReference type="PROSITE-ProRule" id="PRU00284"/>
    </source>
</evidence>
<reference evidence="9 10" key="1">
    <citation type="submission" date="2022-04" db="EMBL/GenBank/DDBJ databases">
        <title>Roseobacter sp. WL0113 is a bacterium isolated from neritic sediment.</title>
        <authorList>
            <person name="Wang L."/>
            <person name="He W."/>
            <person name="Zhang D.-F."/>
        </authorList>
    </citation>
    <scope>NUCLEOTIDE SEQUENCE [LARGE SCALE GENOMIC DNA]</scope>
    <source>
        <strain evidence="9 10">WL0113</strain>
    </source>
</reference>
<evidence type="ECO:0000259" key="8">
    <source>
        <dbReference type="PROSITE" id="PS50885"/>
    </source>
</evidence>
<evidence type="ECO:0000313" key="9">
    <source>
        <dbReference type="EMBL" id="MCV3271510.1"/>
    </source>
</evidence>
<dbReference type="EMBL" id="JALIEB010000004">
    <property type="protein sequence ID" value="MCV3271510.1"/>
    <property type="molecule type" value="Genomic_DNA"/>
</dbReference>
<name>A0ABT3BD66_9RHOB</name>
<keyword evidence="6" id="KW-1133">Transmembrane helix</keyword>
<comment type="caution">
    <text evidence="9">The sequence shown here is derived from an EMBL/GenBank/DDBJ whole genome shotgun (WGS) entry which is preliminary data.</text>
</comment>
<evidence type="ECO:0000256" key="1">
    <source>
        <dbReference type="ARBA" id="ARBA00022500"/>
    </source>
</evidence>
<dbReference type="PANTHER" id="PTHR43531">
    <property type="entry name" value="PROTEIN ICFG"/>
    <property type="match status" value="1"/>
</dbReference>
<evidence type="ECO:0000256" key="2">
    <source>
        <dbReference type="ARBA" id="ARBA00029447"/>
    </source>
</evidence>
<proteinExistence type="inferred from homology"/>
<accession>A0ABT3BD66</accession>
<organism evidence="9 10">
    <name type="scientific">Roseobacter sinensis</name>
    <dbReference type="NCBI Taxonomy" id="2931391"/>
    <lineage>
        <taxon>Bacteria</taxon>
        <taxon>Pseudomonadati</taxon>
        <taxon>Pseudomonadota</taxon>
        <taxon>Alphaproteobacteria</taxon>
        <taxon>Rhodobacterales</taxon>
        <taxon>Roseobacteraceae</taxon>
        <taxon>Roseobacter</taxon>
    </lineage>
</organism>
<dbReference type="RefSeq" id="WP_263843828.1">
    <property type="nucleotide sequence ID" value="NZ_JALIEB010000004.1"/>
</dbReference>
<evidence type="ECO:0000256" key="5">
    <source>
        <dbReference type="SAM" id="MobiDB-lite"/>
    </source>
</evidence>
<keyword evidence="4" id="KW-0175">Coiled coil</keyword>
<feature type="coiled-coil region" evidence="4">
    <location>
        <begin position="160"/>
        <end position="187"/>
    </location>
</feature>
<dbReference type="Gene3D" id="1.10.287.950">
    <property type="entry name" value="Methyl-accepting chemotaxis protein"/>
    <property type="match status" value="1"/>
</dbReference>
<dbReference type="PROSITE" id="PS50885">
    <property type="entry name" value="HAMP"/>
    <property type="match status" value="2"/>
</dbReference>
<feature type="compositionally biased region" description="Polar residues" evidence="5">
    <location>
        <begin position="852"/>
        <end position="863"/>
    </location>
</feature>
<gene>
    <name evidence="9" type="ORF">MUB52_08725</name>
</gene>
<feature type="transmembrane region" description="Helical" evidence="6">
    <location>
        <begin position="12"/>
        <end position="34"/>
    </location>
</feature>
<dbReference type="SUPFAM" id="SSF58104">
    <property type="entry name" value="Methyl-accepting chemotaxis protein (MCP) signaling domain"/>
    <property type="match status" value="1"/>
</dbReference>
<feature type="domain" description="Methyl-accepting transducer" evidence="7">
    <location>
        <begin position="577"/>
        <end position="806"/>
    </location>
</feature>
<evidence type="ECO:0000256" key="6">
    <source>
        <dbReference type="SAM" id="Phobius"/>
    </source>
</evidence>
<evidence type="ECO:0000256" key="4">
    <source>
        <dbReference type="SAM" id="Coils"/>
    </source>
</evidence>
<dbReference type="Pfam" id="PF00672">
    <property type="entry name" value="HAMP"/>
    <property type="match status" value="1"/>
</dbReference>
<dbReference type="SMART" id="SM00304">
    <property type="entry name" value="HAMP"/>
    <property type="match status" value="2"/>
</dbReference>
<keyword evidence="1" id="KW-0145">Chemotaxis</keyword>
<dbReference type="Pfam" id="PF18947">
    <property type="entry name" value="HAMP_2"/>
    <property type="match status" value="1"/>
</dbReference>
<feature type="coiled-coil region" evidence="4">
    <location>
        <begin position="425"/>
        <end position="478"/>
    </location>
</feature>
<dbReference type="InterPro" id="IPR051310">
    <property type="entry name" value="MCP_chemotaxis"/>
</dbReference>
<feature type="domain" description="HAMP" evidence="8">
    <location>
        <begin position="520"/>
        <end position="572"/>
    </location>
</feature>
<dbReference type="Pfam" id="PF00015">
    <property type="entry name" value="MCPsignal"/>
    <property type="match status" value="1"/>
</dbReference>
<dbReference type="CDD" id="cd06225">
    <property type="entry name" value="HAMP"/>
    <property type="match status" value="1"/>
</dbReference>
<keyword evidence="6" id="KW-0472">Membrane</keyword>
<dbReference type="SMART" id="SM00283">
    <property type="entry name" value="MA"/>
    <property type="match status" value="1"/>
</dbReference>
<feature type="coiled-coil region" evidence="4">
    <location>
        <begin position="596"/>
        <end position="633"/>
    </location>
</feature>
<dbReference type="InterPro" id="IPR003660">
    <property type="entry name" value="HAMP_dom"/>
</dbReference>
<dbReference type="Proteomes" id="UP001208690">
    <property type="component" value="Unassembled WGS sequence"/>
</dbReference>
<comment type="similarity">
    <text evidence="2">Belongs to the methyl-accepting chemotaxis (MCP) protein family.</text>
</comment>
<dbReference type="InterPro" id="IPR004090">
    <property type="entry name" value="Chemotax_Me-accpt_rcpt"/>
</dbReference>
<evidence type="ECO:0000313" key="10">
    <source>
        <dbReference type="Proteomes" id="UP001208690"/>
    </source>
</evidence>
<keyword evidence="3" id="KW-0807">Transducer</keyword>
<dbReference type="SUPFAM" id="SSF158472">
    <property type="entry name" value="HAMP domain-like"/>
    <property type="match status" value="1"/>
</dbReference>
<feature type="region of interest" description="Disordered" evidence="5">
    <location>
        <begin position="829"/>
        <end position="863"/>
    </location>
</feature>
<protein>
    <submittedName>
        <fullName evidence="9">Methyl-accepting chemotaxis protein</fullName>
    </submittedName>
</protein>
<evidence type="ECO:0000259" key="7">
    <source>
        <dbReference type="PROSITE" id="PS50111"/>
    </source>
</evidence>
<dbReference type="PANTHER" id="PTHR43531:SF11">
    <property type="entry name" value="METHYL-ACCEPTING CHEMOTAXIS PROTEIN 3"/>
    <property type="match status" value="1"/>
</dbReference>
<sequence>MIKNLNIGAKTTVGIAILILFGIGVVAVSILSIGRINGTLNQITDVAAPTVETSADVTFFVNKAHKVAIEILADEELADIAERREVFAGYAQSYKNAVAELDEYVSDPGLQTTLEETGSEWETFHDLAQSMFAAHIVELEEELKARDLLARFEVGGTELIARLAEIANAQETEMQAAEDRADELAEIPTTTARQLNDLIGELFEVDYPAYEAAVQLQLIVAVLEGAAREYMASENPDQLDSIRTEFTDAYALVAPQFAVLIDRSESDAERAQIEALSMDLSTWVENTQADEQLFDTHRDMLQAEFQADRLAEEMNTAAAILIDTLDTVSDTADAVSDGADEQAAQQVTTARVTMLGLLAGMIAVGAAIGFANARLISRPIQKLTETMEQVSSGDLSAELERTERTHEIGKMTNAMVVFLENSRKARELDASLKAKEQEEAALKQQAAEREAELEAQRMREKEEREAAARAEREEMMRVLGESIGAVVSQAKIGNFSSRVEVSFDDQTLSTLSANVNELLDAVDTGLSAAGATLSRIAQGDLTQTMQGQFQGAFKELQSNTNAMIEALQDLIGGMAVSTDNLANSSSELSETSESLSKQTEQNAAALEETSAALEQLSASIKQVDQNIKSANDNARLASDSAKKGSTVAVEAAEAMNRIDEASKEISKVVSVINDIAFQINLLALNAGVEAARAGEAGRGFSVVASEVRQLAQRASEASNEIAAVISRSDAAVSDGVEKVKGAEASLQEITESIVDVSGSIDGVAQAISEQVNGVGEINTAVGQVDQNTQKQAASFEELAAASKLLSNEADGLKASAARFKTGNEIQVARSEPVKRPAPIAERKAAVPPVTGNLAQQTEGWEDF</sequence>
<dbReference type="PRINTS" id="PR00260">
    <property type="entry name" value="CHEMTRNSDUCR"/>
</dbReference>
<dbReference type="InterPro" id="IPR004089">
    <property type="entry name" value="MCPsignal_dom"/>
</dbReference>
<dbReference type="PROSITE" id="PS50111">
    <property type="entry name" value="CHEMOTAXIS_TRANSDUC_2"/>
    <property type="match status" value="1"/>
</dbReference>
<keyword evidence="10" id="KW-1185">Reference proteome</keyword>
<dbReference type="Gene3D" id="6.10.340.10">
    <property type="match status" value="1"/>
</dbReference>
<keyword evidence="6" id="KW-0812">Transmembrane</keyword>
<feature type="domain" description="HAMP" evidence="8">
    <location>
        <begin position="374"/>
        <end position="427"/>
    </location>
</feature>